<protein>
    <submittedName>
        <fullName evidence="4">PR-1-like protein</fullName>
    </submittedName>
</protein>
<feature type="region of interest" description="Disordered" evidence="1">
    <location>
        <begin position="182"/>
        <end position="213"/>
    </location>
</feature>
<evidence type="ECO:0000259" key="3">
    <source>
        <dbReference type="SMART" id="SM00198"/>
    </source>
</evidence>
<reference evidence="4 5" key="1">
    <citation type="journal article" date="2018" name="Front. Microbiol.">
        <title>Genome-Wide Analysis of Corynespora cassiicola Leaf Fall Disease Putative Effectors.</title>
        <authorList>
            <person name="Lopez D."/>
            <person name="Ribeiro S."/>
            <person name="Label P."/>
            <person name="Fumanal B."/>
            <person name="Venisse J.S."/>
            <person name="Kohler A."/>
            <person name="de Oliveira R.R."/>
            <person name="Labutti K."/>
            <person name="Lipzen A."/>
            <person name="Lail K."/>
            <person name="Bauer D."/>
            <person name="Ohm R.A."/>
            <person name="Barry K.W."/>
            <person name="Spatafora J."/>
            <person name="Grigoriev I.V."/>
            <person name="Martin F.M."/>
            <person name="Pujade-Renaud V."/>
        </authorList>
    </citation>
    <scope>NUCLEOTIDE SEQUENCE [LARGE SCALE GENOMIC DNA]</scope>
    <source>
        <strain evidence="4 5">Philippines</strain>
    </source>
</reference>
<dbReference type="InterPro" id="IPR018244">
    <property type="entry name" value="Allrgn_V5/Tpx1_CS"/>
</dbReference>
<evidence type="ECO:0000313" key="5">
    <source>
        <dbReference type="Proteomes" id="UP000240883"/>
    </source>
</evidence>
<dbReference type="PROSITE" id="PS01010">
    <property type="entry name" value="CRISP_2"/>
    <property type="match status" value="1"/>
</dbReference>
<dbReference type="PANTHER" id="PTHR10334">
    <property type="entry name" value="CYSTEINE-RICH SECRETORY PROTEIN-RELATED"/>
    <property type="match status" value="1"/>
</dbReference>
<dbReference type="InterPro" id="IPR014044">
    <property type="entry name" value="CAP_dom"/>
</dbReference>
<dbReference type="InterPro" id="IPR001283">
    <property type="entry name" value="CRISP-related"/>
</dbReference>
<evidence type="ECO:0000256" key="1">
    <source>
        <dbReference type="SAM" id="MobiDB-lite"/>
    </source>
</evidence>
<dbReference type="GO" id="GO:0005576">
    <property type="term" value="C:extracellular region"/>
    <property type="evidence" value="ECO:0007669"/>
    <property type="project" value="InterPro"/>
</dbReference>
<dbReference type="AlphaFoldDB" id="A0A2T2NIY9"/>
<dbReference type="SUPFAM" id="SSF55797">
    <property type="entry name" value="PR-1-like"/>
    <property type="match status" value="1"/>
</dbReference>
<feature type="compositionally biased region" description="Acidic residues" evidence="1">
    <location>
        <begin position="200"/>
        <end position="210"/>
    </location>
</feature>
<dbReference type="Gene3D" id="3.40.33.10">
    <property type="entry name" value="CAP"/>
    <property type="match status" value="1"/>
</dbReference>
<proteinExistence type="predicted"/>
<dbReference type="PRINTS" id="PR00837">
    <property type="entry name" value="V5TPXLIKE"/>
</dbReference>
<name>A0A2T2NIY9_CORCC</name>
<keyword evidence="5" id="KW-1185">Reference proteome</keyword>
<dbReference type="STRING" id="1448308.A0A2T2NIY9"/>
<dbReference type="OrthoDB" id="337038at2759"/>
<evidence type="ECO:0000313" key="4">
    <source>
        <dbReference type="EMBL" id="PSN65405.1"/>
    </source>
</evidence>
<dbReference type="EMBL" id="KZ678137">
    <property type="protein sequence ID" value="PSN65405.1"/>
    <property type="molecule type" value="Genomic_DNA"/>
</dbReference>
<evidence type="ECO:0000256" key="2">
    <source>
        <dbReference type="SAM" id="SignalP"/>
    </source>
</evidence>
<gene>
    <name evidence="4" type="ORF">BS50DRAFT_575428</name>
</gene>
<dbReference type="InterPro" id="IPR035940">
    <property type="entry name" value="CAP_sf"/>
</dbReference>
<feature type="domain" description="SCP" evidence="3">
    <location>
        <begin position="45"/>
        <end position="174"/>
    </location>
</feature>
<organism evidence="4 5">
    <name type="scientific">Corynespora cassiicola Philippines</name>
    <dbReference type="NCBI Taxonomy" id="1448308"/>
    <lineage>
        <taxon>Eukaryota</taxon>
        <taxon>Fungi</taxon>
        <taxon>Dikarya</taxon>
        <taxon>Ascomycota</taxon>
        <taxon>Pezizomycotina</taxon>
        <taxon>Dothideomycetes</taxon>
        <taxon>Pleosporomycetidae</taxon>
        <taxon>Pleosporales</taxon>
        <taxon>Corynesporascaceae</taxon>
        <taxon>Corynespora</taxon>
    </lineage>
</organism>
<dbReference type="SMART" id="SM00198">
    <property type="entry name" value="SCP"/>
    <property type="match status" value="1"/>
</dbReference>
<accession>A0A2T2NIY9</accession>
<dbReference type="PROSITE" id="PS01009">
    <property type="entry name" value="CRISP_1"/>
    <property type="match status" value="1"/>
</dbReference>
<dbReference type="Pfam" id="PF00188">
    <property type="entry name" value="CAP"/>
    <property type="match status" value="1"/>
</dbReference>
<feature type="signal peptide" evidence="2">
    <location>
        <begin position="1"/>
        <end position="21"/>
    </location>
</feature>
<sequence length="244" mass="26492">MTRSHLSVSLVLLLTSSLAAAFASPNPFPQNTEQEASTEYTSDETFEEACLNVTNTYRRQHNATALSWNDTLADVSREWSERCVFEHSGGPYGENLASGYPNASASIIAWGHERVDYDFDEGEFATETGHFTQLVWKDTTQMGCGRTECNGRDDGGAPGWYVVCSYYPPGNVQGAFVENVQEVPESEQPEGPSDPQVPSQDEDENGDEECPQGAVCGGARRTEGCVGALWVAVLVSVFVAGGWI</sequence>
<keyword evidence="2" id="KW-0732">Signal</keyword>
<feature type="chain" id="PRO_5015630639" evidence="2">
    <location>
        <begin position="22"/>
        <end position="244"/>
    </location>
</feature>
<dbReference type="Proteomes" id="UP000240883">
    <property type="component" value="Unassembled WGS sequence"/>
</dbReference>